<proteinExistence type="predicted"/>
<keyword evidence="2" id="KW-1185">Reference proteome</keyword>
<organism evidence="1 2">
    <name type="scientific">Lichenicola cladoniae</name>
    <dbReference type="NCBI Taxonomy" id="1484109"/>
    <lineage>
        <taxon>Bacteria</taxon>
        <taxon>Pseudomonadati</taxon>
        <taxon>Pseudomonadota</taxon>
        <taxon>Alphaproteobacteria</taxon>
        <taxon>Acetobacterales</taxon>
        <taxon>Acetobacteraceae</taxon>
        <taxon>Lichenicola</taxon>
    </lineage>
</organism>
<dbReference type="InterPro" id="IPR027417">
    <property type="entry name" value="P-loop_NTPase"/>
</dbReference>
<gene>
    <name evidence="1" type="ORF">HN018_12225</name>
</gene>
<reference evidence="1 2" key="1">
    <citation type="journal article" date="2014" name="World J. Microbiol. Biotechnol.">
        <title>Biodiversity and physiological characteristics of Antarctic and Arctic lichens-associated bacteria.</title>
        <authorList>
            <person name="Lee Y.M."/>
            <person name="Kim E.H."/>
            <person name="Lee H.K."/>
            <person name="Hong S.G."/>
        </authorList>
    </citation>
    <scope>NUCLEOTIDE SEQUENCE [LARGE SCALE GENOMIC DNA]</scope>
    <source>
        <strain evidence="1 2">PAMC 26569</strain>
    </source>
</reference>
<name>A0A6M8HQR9_9PROT</name>
<protein>
    <submittedName>
        <fullName evidence="1">Sulfotransferase family 2 domain-containing protein</fullName>
    </submittedName>
</protein>
<dbReference type="Proteomes" id="UP000500767">
    <property type="component" value="Chromosome"/>
</dbReference>
<dbReference type="InterPro" id="IPR005331">
    <property type="entry name" value="Sulfotransferase"/>
</dbReference>
<dbReference type="KEGG" id="lck:HN018_12225"/>
<evidence type="ECO:0000313" key="2">
    <source>
        <dbReference type="Proteomes" id="UP000500767"/>
    </source>
</evidence>
<dbReference type="GO" id="GO:0008146">
    <property type="term" value="F:sulfotransferase activity"/>
    <property type="evidence" value="ECO:0007669"/>
    <property type="project" value="InterPro"/>
</dbReference>
<dbReference type="RefSeq" id="WP_171835653.1">
    <property type="nucleotide sequence ID" value="NZ_CP053708.1"/>
</dbReference>
<dbReference type="Pfam" id="PF03567">
    <property type="entry name" value="Sulfotransfer_2"/>
    <property type="match status" value="1"/>
</dbReference>
<keyword evidence="1" id="KW-0808">Transferase</keyword>
<evidence type="ECO:0000313" key="1">
    <source>
        <dbReference type="EMBL" id="QKE90702.1"/>
    </source>
</evidence>
<dbReference type="Gene3D" id="3.40.50.300">
    <property type="entry name" value="P-loop containing nucleotide triphosphate hydrolases"/>
    <property type="match status" value="1"/>
</dbReference>
<sequence>MIISHKYRFIFLKTTKTAGTSLEVFLSTVCAETDVVTPFGNPFPPHRPRNFDGFYNHIAGDEVRTRVGDDIWNEYFKFCVVRNPWDKVISHYSMVKNSPRHRNNGNPDLTLDEYLEQGLCNVDYSIYTDQVTGAVLVNHVARYESLEPDLQRIMGSLAVPFDGALHVRAKGHFRTDRRHYREILNTRQAEHIAQIYSHEIKMNGYSF</sequence>
<dbReference type="SUPFAM" id="SSF52540">
    <property type="entry name" value="P-loop containing nucleoside triphosphate hydrolases"/>
    <property type="match status" value="1"/>
</dbReference>
<dbReference type="GO" id="GO:0016020">
    <property type="term" value="C:membrane"/>
    <property type="evidence" value="ECO:0007669"/>
    <property type="project" value="InterPro"/>
</dbReference>
<accession>A0A6M8HQR9</accession>
<dbReference type="EMBL" id="CP053708">
    <property type="protein sequence ID" value="QKE90702.1"/>
    <property type="molecule type" value="Genomic_DNA"/>
</dbReference>
<dbReference type="AlphaFoldDB" id="A0A6M8HQR9"/>